<gene>
    <name evidence="1" type="ORF">DPMN_075217</name>
</gene>
<dbReference type="Proteomes" id="UP000828390">
    <property type="component" value="Unassembled WGS sequence"/>
</dbReference>
<dbReference type="AlphaFoldDB" id="A0A9D3YGM8"/>
<dbReference type="EMBL" id="JAIWYP010000015">
    <property type="protein sequence ID" value="KAH3700244.1"/>
    <property type="molecule type" value="Genomic_DNA"/>
</dbReference>
<evidence type="ECO:0000313" key="1">
    <source>
        <dbReference type="EMBL" id="KAH3700244.1"/>
    </source>
</evidence>
<proteinExistence type="predicted"/>
<organism evidence="1 2">
    <name type="scientific">Dreissena polymorpha</name>
    <name type="common">Zebra mussel</name>
    <name type="synonym">Mytilus polymorpha</name>
    <dbReference type="NCBI Taxonomy" id="45954"/>
    <lineage>
        <taxon>Eukaryota</taxon>
        <taxon>Metazoa</taxon>
        <taxon>Spiralia</taxon>
        <taxon>Lophotrochozoa</taxon>
        <taxon>Mollusca</taxon>
        <taxon>Bivalvia</taxon>
        <taxon>Autobranchia</taxon>
        <taxon>Heteroconchia</taxon>
        <taxon>Euheterodonta</taxon>
        <taxon>Imparidentia</taxon>
        <taxon>Neoheterodontei</taxon>
        <taxon>Myida</taxon>
        <taxon>Dreissenoidea</taxon>
        <taxon>Dreissenidae</taxon>
        <taxon>Dreissena</taxon>
    </lineage>
</organism>
<reference evidence="1" key="2">
    <citation type="submission" date="2020-11" db="EMBL/GenBank/DDBJ databases">
        <authorList>
            <person name="McCartney M.A."/>
            <person name="Auch B."/>
            <person name="Kono T."/>
            <person name="Mallez S."/>
            <person name="Becker A."/>
            <person name="Gohl D.M."/>
            <person name="Silverstein K.A.T."/>
            <person name="Koren S."/>
            <person name="Bechman K.B."/>
            <person name="Herman A."/>
            <person name="Abrahante J.E."/>
            <person name="Garbe J."/>
        </authorList>
    </citation>
    <scope>NUCLEOTIDE SEQUENCE</scope>
    <source>
        <strain evidence="1">Duluth1</strain>
        <tissue evidence="1">Whole animal</tissue>
    </source>
</reference>
<protein>
    <submittedName>
        <fullName evidence="1">Uncharacterized protein</fullName>
    </submittedName>
</protein>
<sequence>MIRSISEVKLLGEVVFVFRGDYCGYTPPKKGYTPPKKGETSQGWEPFLTHHSLQMM</sequence>
<reference evidence="1" key="1">
    <citation type="journal article" date="2019" name="bioRxiv">
        <title>The Genome of the Zebra Mussel, Dreissena polymorpha: A Resource for Invasive Species Research.</title>
        <authorList>
            <person name="McCartney M.A."/>
            <person name="Auch B."/>
            <person name="Kono T."/>
            <person name="Mallez S."/>
            <person name="Zhang Y."/>
            <person name="Obille A."/>
            <person name="Becker A."/>
            <person name="Abrahante J.E."/>
            <person name="Garbe J."/>
            <person name="Badalamenti J.P."/>
            <person name="Herman A."/>
            <person name="Mangelson H."/>
            <person name="Liachko I."/>
            <person name="Sullivan S."/>
            <person name="Sone E.D."/>
            <person name="Koren S."/>
            <person name="Silverstein K.A.T."/>
            <person name="Beckman K.B."/>
            <person name="Gohl D.M."/>
        </authorList>
    </citation>
    <scope>NUCLEOTIDE SEQUENCE</scope>
    <source>
        <strain evidence="1">Duluth1</strain>
        <tissue evidence="1">Whole animal</tissue>
    </source>
</reference>
<keyword evidence="2" id="KW-1185">Reference proteome</keyword>
<name>A0A9D3YGM8_DREPO</name>
<evidence type="ECO:0000313" key="2">
    <source>
        <dbReference type="Proteomes" id="UP000828390"/>
    </source>
</evidence>
<accession>A0A9D3YGM8</accession>
<comment type="caution">
    <text evidence="1">The sequence shown here is derived from an EMBL/GenBank/DDBJ whole genome shotgun (WGS) entry which is preliminary data.</text>
</comment>